<accession>E9SH55</accession>
<evidence type="ECO:0000313" key="1">
    <source>
        <dbReference type="EMBL" id="EGC01402.1"/>
    </source>
</evidence>
<name>E9SH55_RUMAL</name>
<keyword evidence="2" id="KW-1185">Reference proteome</keyword>
<organism evidence="1 2">
    <name type="scientific">Ruminococcus albus 8</name>
    <dbReference type="NCBI Taxonomy" id="246199"/>
    <lineage>
        <taxon>Bacteria</taxon>
        <taxon>Bacillati</taxon>
        <taxon>Bacillota</taxon>
        <taxon>Clostridia</taxon>
        <taxon>Eubacteriales</taxon>
        <taxon>Oscillospiraceae</taxon>
        <taxon>Ruminococcus</taxon>
    </lineage>
</organism>
<dbReference type="STRING" id="246199.CUS_7583"/>
<gene>
    <name evidence="1" type="ORF">CUS_7583</name>
</gene>
<protein>
    <submittedName>
        <fullName evidence="1">Uncharacterized protein</fullName>
    </submittedName>
</protein>
<dbReference type="Proteomes" id="UP000004259">
    <property type="component" value="Unassembled WGS sequence"/>
</dbReference>
<reference evidence="1 2" key="1">
    <citation type="submission" date="2011-02" db="EMBL/GenBank/DDBJ databases">
        <authorList>
            <person name="Nelson K.E."/>
            <person name="Sutton G."/>
            <person name="Torralba M."/>
            <person name="Durkin S."/>
            <person name="Harkins D."/>
            <person name="Montgomery R."/>
            <person name="Ziemer C."/>
            <person name="Klaassens E."/>
            <person name="Ocuiv P."/>
            <person name="Morrison M."/>
        </authorList>
    </citation>
    <scope>NUCLEOTIDE SEQUENCE [LARGE SCALE GENOMIC DNA]</scope>
    <source>
        <strain evidence="1 2">8</strain>
    </source>
</reference>
<comment type="caution">
    <text evidence="1">The sequence shown here is derived from an EMBL/GenBank/DDBJ whole genome shotgun (WGS) entry which is preliminary data.</text>
</comment>
<dbReference type="EMBL" id="ADKM02000130">
    <property type="protein sequence ID" value="EGC01402.1"/>
    <property type="molecule type" value="Genomic_DNA"/>
</dbReference>
<proteinExistence type="predicted"/>
<sequence length="38" mass="4159">MKVSPVIQKLFSRSAEYICRDAGASVKKICGYPADTPK</sequence>
<dbReference type="AlphaFoldDB" id="E9SH55"/>
<evidence type="ECO:0000313" key="2">
    <source>
        <dbReference type="Proteomes" id="UP000004259"/>
    </source>
</evidence>